<gene>
    <name evidence="11" type="ORF">NAV_LOCUS5973</name>
</gene>
<evidence type="ECO:0000256" key="6">
    <source>
        <dbReference type="ARBA" id="ARBA00022927"/>
    </source>
</evidence>
<feature type="compositionally biased region" description="Basic and acidic residues" evidence="10">
    <location>
        <begin position="47"/>
        <end position="60"/>
    </location>
</feature>
<comment type="similarity">
    <text evidence="2">Belongs to the Tom7 family.</text>
</comment>
<dbReference type="PANTHER" id="PTHR13138">
    <property type="entry name" value="PROTEIN LIN1"/>
    <property type="match status" value="1"/>
</dbReference>
<evidence type="ECO:0000256" key="2">
    <source>
        <dbReference type="ARBA" id="ARBA00010917"/>
    </source>
</evidence>
<evidence type="ECO:0000256" key="3">
    <source>
        <dbReference type="ARBA" id="ARBA00022448"/>
    </source>
</evidence>
<organism evidence="11 12">
    <name type="scientific">Acanthocheilonema viteae</name>
    <name type="common">Filarial nematode worm</name>
    <name type="synonym">Dipetalonema viteae</name>
    <dbReference type="NCBI Taxonomy" id="6277"/>
    <lineage>
        <taxon>Eukaryota</taxon>
        <taxon>Metazoa</taxon>
        <taxon>Ecdysozoa</taxon>
        <taxon>Nematoda</taxon>
        <taxon>Chromadorea</taxon>
        <taxon>Rhabditida</taxon>
        <taxon>Spirurina</taxon>
        <taxon>Spiruromorpha</taxon>
        <taxon>Filarioidea</taxon>
        <taxon>Onchocercidae</taxon>
        <taxon>Acanthocheilonema</taxon>
    </lineage>
</organism>
<evidence type="ECO:0000313" key="12">
    <source>
        <dbReference type="Proteomes" id="UP000276991"/>
    </source>
</evidence>
<dbReference type="AlphaFoldDB" id="A0A498SJG7"/>
<reference evidence="11 12" key="1">
    <citation type="submission" date="2018-08" db="EMBL/GenBank/DDBJ databases">
        <authorList>
            <person name="Laetsch R D."/>
            <person name="Stevens L."/>
            <person name="Kumar S."/>
            <person name="Blaxter L. M."/>
        </authorList>
    </citation>
    <scope>NUCLEOTIDE SEQUENCE [LARGE SCALE GENOMIC DNA]</scope>
</reference>
<dbReference type="OrthoDB" id="331341at2759"/>
<keyword evidence="7" id="KW-1133">Transmembrane helix</keyword>
<dbReference type="InterPro" id="IPR035445">
    <property type="entry name" value="GYF-like_dom_sf"/>
</dbReference>
<evidence type="ECO:0000256" key="4">
    <source>
        <dbReference type="ARBA" id="ARBA00022692"/>
    </source>
</evidence>
<keyword evidence="8" id="KW-0496">Mitochondrion</keyword>
<dbReference type="PANTHER" id="PTHR13138:SF3">
    <property type="entry name" value="CD2 ANTIGEN CYTOPLASMIC TAIL-BINDING PROTEIN 2"/>
    <property type="match status" value="1"/>
</dbReference>
<dbReference type="STRING" id="6277.A0A498SJG7"/>
<dbReference type="GO" id="GO:0005682">
    <property type="term" value="C:U5 snRNP"/>
    <property type="evidence" value="ECO:0007669"/>
    <property type="project" value="InterPro"/>
</dbReference>
<evidence type="ECO:0000313" key="11">
    <source>
        <dbReference type="EMBL" id="VBB31182.1"/>
    </source>
</evidence>
<dbReference type="EMBL" id="UPTC01001135">
    <property type="protein sequence ID" value="VBB31182.1"/>
    <property type="molecule type" value="Genomic_DNA"/>
</dbReference>
<feature type="region of interest" description="Disordered" evidence="10">
    <location>
        <begin position="1"/>
        <end position="67"/>
    </location>
</feature>
<feature type="compositionally biased region" description="Basic and acidic residues" evidence="10">
    <location>
        <begin position="19"/>
        <end position="40"/>
    </location>
</feature>
<accession>A0A498SJG7</accession>
<dbReference type="Pfam" id="PF08038">
    <property type="entry name" value="Tom7"/>
    <property type="match status" value="1"/>
</dbReference>
<evidence type="ECO:0000256" key="10">
    <source>
        <dbReference type="SAM" id="MobiDB-lite"/>
    </source>
</evidence>
<keyword evidence="5" id="KW-1000">Mitochondrion outer membrane</keyword>
<dbReference type="Gene3D" id="3.30.1490.40">
    <property type="match status" value="1"/>
</dbReference>
<keyword evidence="3" id="KW-0813">Transport</keyword>
<name>A0A498SJG7_ACAVI</name>
<dbReference type="SUPFAM" id="SSF55277">
    <property type="entry name" value="GYF domain"/>
    <property type="match status" value="1"/>
</dbReference>
<sequence>MAKAKLRFSEVDELTDEGALEHSREKYARYQDDKERGKNLDEEEDREDTRKDYESKHTLDSDEEEDVKYKKLDVDKIDGQEEAGQEYEGNTKIMAFNMKEDLEEGHFDADGNFIFDKKETEIKDAWLDNIDWANVKADAGDQWHQKNEEDSSTTKNLGDSEHKSIYEKIASMLKPNETIERALTRLGKEKGLSAAEERRKRWAAKKAGKEYVDEKNFAVKELTGLTDSLVSNGEMEAYQYTLEKVQYMIQELQSKAVDVLDIFSDEVPTCSIKGESKQTDEAARSNSSDVVWEYKLSNDENAEIIGPVSSQEMMKLQGEGKFENGGWARSRELTRWKPLQFPALGFLQEKVKVVIELETMKLTSIQQNLIRQMVNIFRIFVQWGSVPFIVYLGFRHGADPQPNGEIIPLSLTGLFYG</sequence>
<evidence type="ECO:0000256" key="7">
    <source>
        <dbReference type="ARBA" id="ARBA00022989"/>
    </source>
</evidence>
<dbReference type="GO" id="GO:0005742">
    <property type="term" value="C:mitochondrial outer membrane translocase complex"/>
    <property type="evidence" value="ECO:0007669"/>
    <property type="project" value="InterPro"/>
</dbReference>
<feature type="region of interest" description="Disordered" evidence="10">
    <location>
        <begin position="140"/>
        <end position="159"/>
    </location>
</feature>
<evidence type="ECO:0000256" key="8">
    <source>
        <dbReference type="ARBA" id="ARBA00023128"/>
    </source>
</evidence>
<evidence type="ECO:0000256" key="5">
    <source>
        <dbReference type="ARBA" id="ARBA00022787"/>
    </source>
</evidence>
<proteinExistence type="inferred from homology"/>
<dbReference type="GO" id="GO:0030150">
    <property type="term" value="P:protein import into mitochondrial matrix"/>
    <property type="evidence" value="ECO:0007669"/>
    <property type="project" value="InterPro"/>
</dbReference>
<dbReference type="InterPro" id="IPR012621">
    <property type="entry name" value="Tom7"/>
</dbReference>
<evidence type="ECO:0000256" key="1">
    <source>
        <dbReference type="ARBA" id="ARBA00004572"/>
    </source>
</evidence>
<comment type="subcellular location">
    <subcellularLocation>
        <location evidence="1">Mitochondrion outer membrane</location>
        <topology evidence="1">Single-pass membrane protein</topology>
    </subcellularLocation>
</comment>
<protein>
    <submittedName>
        <fullName evidence="11">Uncharacterized protein</fullName>
    </submittedName>
</protein>
<keyword evidence="6" id="KW-0653">Protein transport</keyword>
<keyword evidence="4" id="KW-0812">Transmembrane</keyword>
<dbReference type="InterPro" id="IPR039905">
    <property type="entry name" value="CD2BP2/Lin1"/>
</dbReference>
<keyword evidence="12" id="KW-1185">Reference proteome</keyword>
<dbReference type="Proteomes" id="UP000276991">
    <property type="component" value="Unassembled WGS sequence"/>
</dbReference>
<evidence type="ECO:0000256" key="9">
    <source>
        <dbReference type="ARBA" id="ARBA00023136"/>
    </source>
</evidence>
<keyword evidence="9" id="KW-0472">Membrane</keyword>
<feature type="compositionally biased region" description="Basic and acidic residues" evidence="10">
    <location>
        <begin position="140"/>
        <end position="149"/>
    </location>
</feature>